<evidence type="ECO:0000256" key="5">
    <source>
        <dbReference type="ARBA" id="ARBA00022692"/>
    </source>
</evidence>
<protein>
    <submittedName>
        <fullName evidence="19">Adhesion G-protein coupled receptor G6</fullName>
    </submittedName>
</protein>
<dbReference type="SMART" id="SM01330">
    <property type="entry name" value="Frizzled"/>
    <property type="match status" value="1"/>
</dbReference>
<evidence type="ECO:0000256" key="13">
    <source>
        <dbReference type="PROSITE-ProRule" id="PRU01172"/>
    </source>
</evidence>
<comment type="subcellular location">
    <subcellularLocation>
        <location evidence="1">Cell membrane</location>
        <topology evidence="1">Multi-pass membrane protein</topology>
    </subcellularLocation>
</comment>
<evidence type="ECO:0000313" key="20">
    <source>
        <dbReference type="Proteomes" id="UP000281406"/>
    </source>
</evidence>
<dbReference type="GO" id="GO:0004930">
    <property type="term" value="F:G protein-coupled receptor activity"/>
    <property type="evidence" value="ECO:0007669"/>
    <property type="project" value="InterPro"/>
</dbReference>
<dbReference type="Gene3D" id="2.60.120.200">
    <property type="match status" value="1"/>
</dbReference>
<evidence type="ECO:0000256" key="14">
    <source>
        <dbReference type="SAM" id="MobiDB-lite"/>
    </source>
</evidence>
<feature type="transmembrane region" description="Helical" evidence="15">
    <location>
        <begin position="1715"/>
        <end position="1739"/>
    </location>
</feature>
<proteinExistence type="inferred from homology"/>
<dbReference type="InterPro" id="IPR046338">
    <property type="entry name" value="GAIN_dom_sf"/>
</dbReference>
<feature type="transmembrane region" description="Helical" evidence="15">
    <location>
        <begin position="1810"/>
        <end position="1836"/>
    </location>
</feature>
<dbReference type="Gene3D" id="2.60.220.50">
    <property type="match status" value="1"/>
</dbReference>
<accession>A0A3N0Z5B4</accession>
<dbReference type="Pfam" id="PF26574">
    <property type="entry name" value="GAIN_ADGRG2"/>
    <property type="match status" value="1"/>
</dbReference>
<keyword evidence="12" id="KW-0807">Transducer</keyword>
<evidence type="ECO:0000256" key="9">
    <source>
        <dbReference type="ARBA" id="ARBA00023157"/>
    </source>
</evidence>
<dbReference type="PROSITE" id="PS50221">
    <property type="entry name" value="GAIN_B"/>
    <property type="match status" value="1"/>
</dbReference>
<evidence type="ECO:0000256" key="7">
    <source>
        <dbReference type="ARBA" id="ARBA00023040"/>
    </source>
</evidence>
<comment type="similarity">
    <text evidence="2">Belongs to the G-protein coupled receptor 2 family. Adhesion G-protein coupled receptor (ADGR) subfamily.</text>
</comment>
<dbReference type="Pfam" id="PF00002">
    <property type="entry name" value="7tm_2"/>
    <property type="match status" value="1"/>
</dbReference>
<comment type="similarity">
    <text evidence="3">Belongs to the G-protein coupled receptor Fz/Smo family.</text>
</comment>
<dbReference type="PROSITE" id="PS50261">
    <property type="entry name" value="G_PROTEIN_RECEP_F2_4"/>
    <property type="match status" value="1"/>
</dbReference>
<keyword evidence="10 19" id="KW-0675">Receptor</keyword>
<reference evidence="19 20" key="1">
    <citation type="submission" date="2018-10" db="EMBL/GenBank/DDBJ databases">
        <title>Genome assembly for a Yunnan-Guizhou Plateau 3E fish, Anabarilius grahami (Regan), and its evolutionary and genetic applications.</title>
        <authorList>
            <person name="Jiang W."/>
        </authorList>
    </citation>
    <scope>NUCLEOTIDE SEQUENCE [LARGE SCALE GENOMIC DNA]</scope>
    <source>
        <strain evidence="19">AG-KIZ</strain>
        <tissue evidence="19">Muscle</tissue>
    </source>
</reference>
<feature type="region of interest" description="Disordered" evidence="14">
    <location>
        <begin position="368"/>
        <end position="391"/>
    </location>
</feature>
<dbReference type="EMBL" id="RJVU01008096">
    <property type="protein sequence ID" value="ROL53659.1"/>
    <property type="molecule type" value="Genomic_DNA"/>
</dbReference>
<evidence type="ECO:0000256" key="1">
    <source>
        <dbReference type="ARBA" id="ARBA00004651"/>
    </source>
</evidence>
<feature type="transmembrane region" description="Helical" evidence="15">
    <location>
        <begin position="1655"/>
        <end position="1678"/>
    </location>
</feature>
<feature type="domain" description="GAIN-B" evidence="16">
    <location>
        <begin position="1511"/>
        <end position="1697"/>
    </location>
</feature>
<evidence type="ECO:0000256" key="15">
    <source>
        <dbReference type="SAM" id="Phobius"/>
    </source>
</evidence>
<evidence type="ECO:0000256" key="10">
    <source>
        <dbReference type="ARBA" id="ARBA00023170"/>
    </source>
</evidence>
<dbReference type="SMART" id="SM00159">
    <property type="entry name" value="PTX"/>
    <property type="match status" value="1"/>
</dbReference>
<organism evidence="19 20">
    <name type="scientific">Anabarilius grahami</name>
    <name type="common">Kanglang fish</name>
    <name type="synonym">Barilius grahami</name>
    <dbReference type="NCBI Taxonomy" id="495550"/>
    <lineage>
        <taxon>Eukaryota</taxon>
        <taxon>Metazoa</taxon>
        <taxon>Chordata</taxon>
        <taxon>Craniata</taxon>
        <taxon>Vertebrata</taxon>
        <taxon>Euteleostomi</taxon>
        <taxon>Actinopterygii</taxon>
        <taxon>Neopterygii</taxon>
        <taxon>Teleostei</taxon>
        <taxon>Ostariophysi</taxon>
        <taxon>Cypriniformes</taxon>
        <taxon>Xenocyprididae</taxon>
        <taxon>Xenocypridinae</taxon>
        <taxon>Xenocypridinae incertae sedis</taxon>
        <taxon>Anabarilius</taxon>
    </lineage>
</organism>
<evidence type="ECO:0000256" key="4">
    <source>
        <dbReference type="ARBA" id="ARBA00022475"/>
    </source>
</evidence>
<dbReference type="Gene3D" id="1.20.1070.10">
    <property type="entry name" value="Rhodopsin 7-helix transmembrane proteins"/>
    <property type="match status" value="1"/>
</dbReference>
<gene>
    <name evidence="19" type="ORF">DPX16_11268</name>
</gene>
<dbReference type="GO" id="GO:0060347">
    <property type="term" value="P:heart trabecula formation"/>
    <property type="evidence" value="ECO:0007669"/>
    <property type="project" value="TreeGrafter"/>
</dbReference>
<feature type="transmembrane region" description="Helical" evidence="15">
    <location>
        <begin position="1857"/>
        <end position="1878"/>
    </location>
</feature>
<evidence type="ECO:0000256" key="11">
    <source>
        <dbReference type="ARBA" id="ARBA00023180"/>
    </source>
</evidence>
<evidence type="ECO:0000256" key="12">
    <source>
        <dbReference type="ARBA" id="ARBA00023224"/>
    </source>
</evidence>
<dbReference type="InterPro" id="IPR013320">
    <property type="entry name" value="ConA-like_dom_sf"/>
</dbReference>
<dbReference type="PROSITE" id="PS51828">
    <property type="entry name" value="PTX_2"/>
    <property type="match status" value="1"/>
</dbReference>
<comment type="caution">
    <text evidence="19">The sequence shown here is derived from an EMBL/GenBank/DDBJ whole genome shotgun (WGS) entry which is preliminary data.</text>
</comment>
<evidence type="ECO:0000259" key="17">
    <source>
        <dbReference type="PROSITE" id="PS50261"/>
    </source>
</evidence>
<keyword evidence="8 15" id="KW-0472">Membrane</keyword>
<evidence type="ECO:0000313" key="19">
    <source>
        <dbReference type="EMBL" id="ROL53659.1"/>
    </source>
</evidence>
<sequence length="1917" mass="210644">MEVSFNSDFSVQKKGFHISYKQVAVALRSQKVTMPKSSKSIVRVSNSVSIPVLTAFTVCFEIARTAQKSTETIFTLSDAAGTSILAFEKTTRGMELFIGGSYCSVNNILTSSNITSSMKPICLTWTKSTGRVAVYFEGHYQPNTCSTSQVYTLQGGDILQLAGKGSSSVSVDDQNLDGFIYNFRLWDYAMLFSELSALTCDVVGNVIDWDHRFWTIPGSYTQTDSTLSCTTLTVTIASIATTNMIPTNATTHAAATNSPLSNSKTNEKERAAFLWSLLRFTPRAETPSTSSSPARPLVAPAPRGPKTSLGFISTPLIWPVRKKVETAVTRPHKRPVIHLTKPPAQPTVSMTNESHWLKTSTMASVAKKTDSTSMRPAYSQVKPPWQPDAHNQSEDFESFQVASLSNRKNKPLAPQLVLSDSDKNSTEILDYPSGYGPEAFFYDIDLDDDVFSLFDFDSTYSLDESLATAIPHNMSFLEVESVPTVNTKTFGPVRQAVSKHEHLHSQSDLSLPWAMSELAQVSEQLVTDINWTLIPSPVTSPGGTGVQMIQPELKSLSGQTAAWPEWSPTHLVDIKLTSTMPWGLAEATATKDTFKDVQHSQKKSTIVPTTVTRDQIETLAEGYARTSLTEHEYSLTDTTPSFSSSTSQLSYFDYLPDQTILLVASLAASPLAPQGSYPLTTETLVISSLSPSFSVEPVSGLLMDSTRSAATLIEPLSSLPTAGVQSDSLMTEAIRPSLLSSSPHTDVFPSLTPGSAQSLFISDAKNNTDLVLPSMNNQFILSENPQAVDSSQFPTSRVLTLYPGIESGISTSIVGSGSNLDSPLVLEPSRVNRLSETFFRGLSRQGDVNPSEADLRDLSHMPHISVSASSELPYSSVVALTDEWRGSQSSPLNSDSQMKVEIIDVSPTFNLPSQNISDSGSEHGMVTTTWLGYSGESSQISSSEIFPSLLFNLISKNEPDEASPYETKFTYQSETMDISNFIKPADVLASQSEGEIYQDGFVISGAYSRISSPTHTYVEATTTTWSLNTTSSLNISEVYKSFNQNSTHDSIDQHSNFTNMTTEQIVTHSNTVLAYELFRTDIHTFESLSVNLPHTPPPLQMTMTYADLSSHTRPNPAFHQFSTFTSSMPSELERSASIPVLQPSKSMDISSSYSQDLLDTKHVHSSTTKQPFWAKNESANPSSHNHNVLVVQPATTDSETHPSPAIDDQSFVPSNGTVDTPTKGVSAGFGSVHTGATNGTTTELAPCPCKAPFHITCLCGLSTGNKEIFYRISLVVIDEQANTPMDVKMMISQWLNQTFQNWIYRVYVNGVRQTYMALLVYKNTTDASLTEAEIENRLRSAPVIGNGLILDSVFVNLMENCQPEESPFHYRWPESRPTVTQYIPCFPYKEQNASRTCMISQYNYTSFWALPDRGNCTNITSISVSQENAMEVAVQLADITNNELSKEEVAQIVSKLKELVNIAKINATLASAVVTIISNVMVSSDDAQKDSSETALKAVDEMVHKIEFDGPSLTITSKYLAVGVSALNTSNFNGTTFSAFIATNTTDPQIDFESEAQNALAVVTLPPTLLHNLSNSLMERVSRINFMFFTKTGLFQDQQSNGKSLNSYVVASSVGNFTIKNLQDPVKIEIAHLEYKDISGAAALIDEKNNRVLTFITYIGCGISAIFSAATLLTYIAFEKLRRDYPSKILMNLSTSLLFLNMVFLLDGWLASYDIEGLCVTVAVFLHFFLLTSFTWMGLESIHMYIALVKVFNTYIRRYILKFCIVGWGVPAAIVGIVLAVRKNSYGKNYYGKAENGQGTSEFCWINNPVVFYVTCVGYFSVIFLMNVAMFIVVMIQICGRNGKRSNRTLREEILRNLRSVASALMFYGGTIACWIESKLWGDIQELESTLLLVVIVISIANKVVSTVVQYKETPQC</sequence>
<dbReference type="SUPFAM" id="SSF49899">
    <property type="entry name" value="Concanavalin A-like lectins/glucanases"/>
    <property type="match status" value="1"/>
</dbReference>
<evidence type="ECO:0000259" key="16">
    <source>
        <dbReference type="PROSITE" id="PS50221"/>
    </source>
</evidence>
<dbReference type="PANTHER" id="PTHR12011:SF290">
    <property type="entry name" value="ADHESION G-PROTEIN COUPLED RECEPTOR G6"/>
    <property type="match status" value="1"/>
</dbReference>
<dbReference type="InterPro" id="IPR057244">
    <property type="entry name" value="GAIN_B"/>
</dbReference>
<feature type="transmembrane region" description="Helical" evidence="15">
    <location>
        <begin position="1690"/>
        <end position="1709"/>
    </location>
</feature>
<feature type="domain" description="Pentraxin (PTX)" evidence="18">
    <location>
        <begin position="27"/>
        <end position="229"/>
    </location>
</feature>
<name>A0A3N0Z5B4_ANAGA</name>
<dbReference type="GO" id="GO:0043236">
    <property type="term" value="F:laminin binding"/>
    <property type="evidence" value="ECO:0007669"/>
    <property type="project" value="TreeGrafter"/>
</dbReference>
<keyword evidence="20" id="KW-1185">Reference proteome</keyword>
<dbReference type="GO" id="GO:0005886">
    <property type="term" value="C:plasma membrane"/>
    <property type="evidence" value="ECO:0007669"/>
    <property type="project" value="TreeGrafter"/>
</dbReference>
<evidence type="ECO:0000256" key="3">
    <source>
        <dbReference type="ARBA" id="ARBA00008077"/>
    </source>
</evidence>
<evidence type="ECO:0000256" key="6">
    <source>
        <dbReference type="ARBA" id="ARBA00022989"/>
    </source>
</evidence>
<dbReference type="GO" id="GO:0022011">
    <property type="term" value="P:myelination in peripheral nervous system"/>
    <property type="evidence" value="ECO:0007669"/>
    <property type="project" value="TreeGrafter"/>
</dbReference>
<keyword evidence="9" id="KW-1015">Disulfide bond</keyword>
<evidence type="ECO:0000259" key="18">
    <source>
        <dbReference type="PROSITE" id="PS51828"/>
    </source>
</evidence>
<evidence type="ECO:0000256" key="8">
    <source>
        <dbReference type="ARBA" id="ARBA00023136"/>
    </source>
</evidence>
<dbReference type="InterPro" id="IPR057333">
    <property type="entry name" value="SEA_Gpr126"/>
</dbReference>
<evidence type="ECO:0000256" key="2">
    <source>
        <dbReference type="ARBA" id="ARBA00007343"/>
    </source>
</evidence>
<feature type="transmembrane region" description="Helical" evidence="15">
    <location>
        <begin position="1759"/>
        <end position="1781"/>
    </location>
</feature>
<dbReference type="InterPro" id="IPR017981">
    <property type="entry name" value="GPCR_2-like_7TM"/>
</dbReference>
<dbReference type="PANTHER" id="PTHR12011">
    <property type="entry name" value="ADHESION G-PROTEIN COUPLED RECEPTOR"/>
    <property type="match status" value="1"/>
</dbReference>
<dbReference type="Pfam" id="PF25307">
    <property type="entry name" value="SEA_Gpr126"/>
    <property type="match status" value="1"/>
</dbReference>
<dbReference type="InterPro" id="IPR001759">
    <property type="entry name" value="PTX_dom"/>
</dbReference>
<keyword evidence="6 15" id="KW-1133">Transmembrane helix</keyword>
<dbReference type="GO" id="GO:0007189">
    <property type="term" value="P:adenylate cyclase-activating G protein-coupled receptor signaling pathway"/>
    <property type="evidence" value="ECO:0007669"/>
    <property type="project" value="TreeGrafter"/>
</dbReference>
<dbReference type="InterPro" id="IPR000832">
    <property type="entry name" value="GPCR_2_secretin-like"/>
</dbReference>
<keyword evidence="5 15" id="KW-0812">Transmembrane</keyword>
<feature type="transmembrane region" description="Helical" evidence="15">
    <location>
        <begin position="1890"/>
        <end position="1911"/>
    </location>
</feature>
<feature type="domain" description="G-protein coupled receptors family 2 profile 2" evidence="17">
    <location>
        <begin position="1653"/>
        <end position="1838"/>
    </location>
</feature>
<dbReference type="GO" id="GO:0007166">
    <property type="term" value="P:cell surface receptor signaling pathway"/>
    <property type="evidence" value="ECO:0007669"/>
    <property type="project" value="InterPro"/>
</dbReference>
<dbReference type="InterPro" id="IPR000539">
    <property type="entry name" value="Frizzled/Smoothened_7TM"/>
</dbReference>
<keyword evidence="7" id="KW-0297">G-protein coupled receptor</keyword>
<keyword evidence="4" id="KW-1003">Cell membrane</keyword>
<dbReference type="Pfam" id="PF00354">
    <property type="entry name" value="Pentaxin"/>
    <property type="match status" value="1"/>
</dbReference>
<keyword evidence="11" id="KW-0325">Glycoprotein</keyword>
<dbReference type="OrthoDB" id="10037534at2759"/>
<dbReference type="Proteomes" id="UP000281406">
    <property type="component" value="Unassembled WGS sequence"/>
</dbReference>
<comment type="caution">
    <text evidence="13">Lacks conserved residue(s) required for the propagation of feature annotation.</text>
</comment>
<dbReference type="InterPro" id="IPR058857">
    <property type="entry name" value="GAIN_ADGRG2/6"/>
</dbReference>